<dbReference type="PANTHER" id="PTHR11559">
    <property type="entry name" value="CARBOXYLESTERASE"/>
    <property type="match status" value="1"/>
</dbReference>
<evidence type="ECO:0000256" key="1">
    <source>
        <dbReference type="ARBA" id="ARBA00005964"/>
    </source>
</evidence>
<feature type="chain" id="PRO_5023155274" description="Carboxylic ester hydrolase" evidence="3">
    <location>
        <begin position="21"/>
        <end position="529"/>
    </location>
</feature>
<dbReference type="Pfam" id="PF00135">
    <property type="entry name" value="COesterase"/>
    <property type="match status" value="1"/>
</dbReference>
<keyword evidence="6" id="KW-1185">Reference proteome</keyword>
<protein>
    <recommendedName>
        <fullName evidence="3">Carboxylic ester hydrolase</fullName>
        <ecNumber evidence="3">3.1.1.-</ecNumber>
    </recommendedName>
</protein>
<sequence>MTPRLSTLLRLALLLGGALAATPAAPTATLDNATVVGYTNNSVTSFMGIPFAEPPLGDLRLRLPKPITSYNGTINATQPATQCIQLNPTISPDLPGELLQDMTAYLEHAAAPSSVPQNEDCLTISIQVPEGTQPGAKLSVLAFIYGGGFAIGSTVQLPGDAVVQRSVAMGQPVIFAAMNYRLNAFGFLGGKEVKAAGVGNLGLHDQREGLRWINKHIAAFGGDPDKVTVWGQSAGAISTGLHMVTNGGDTEDLFRGAVMSSGSPVPTGDITHLQPQYDTIVEHVGCANSSDTLDCLRQVPADALLSAAATLPSFFDYPGLATPWTPRADGVFLKAAPQHLVLSGSVADVPFITGDSLDEGTVFASGSYNVTTEKQFRSYVQQFYFTSAPEVSLFPLFKLYPNDPAKGSPFGTGDDNQLAPMFLLSQRSSKQNAWTFINERGRIGGFGVAHGTDFGATLLGADDFADYIIQFTATQNPNDASNRTIPWPKYDTLQRKALHIVDEGLEIGNDTLRSAAMDVLTALSVAFPL</sequence>
<dbReference type="GO" id="GO:0016787">
    <property type="term" value="F:hydrolase activity"/>
    <property type="evidence" value="ECO:0007669"/>
    <property type="project" value="UniProtKB-KW"/>
</dbReference>
<evidence type="ECO:0000259" key="4">
    <source>
        <dbReference type="Pfam" id="PF00135"/>
    </source>
</evidence>
<dbReference type="SUPFAM" id="SSF53474">
    <property type="entry name" value="alpha/beta-Hydrolases"/>
    <property type="match status" value="1"/>
</dbReference>
<feature type="domain" description="Carboxylesterase type B" evidence="4">
    <location>
        <begin position="30"/>
        <end position="378"/>
    </location>
</feature>
<name>A0A5C3NZH1_9APHY</name>
<dbReference type="Proteomes" id="UP000308197">
    <property type="component" value="Unassembled WGS sequence"/>
</dbReference>
<reference evidence="5 6" key="1">
    <citation type="journal article" date="2019" name="Nat. Ecol. Evol.">
        <title>Megaphylogeny resolves global patterns of mushroom evolution.</title>
        <authorList>
            <person name="Varga T."/>
            <person name="Krizsan K."/>
            <person name="Foldi C."/>
            <person name="Dima B."/>
            <person name="Sanchez-Garcia M."/>
            <person name="Sanchez-Ramirez S."/>
            <person name="Szollosi G.J."/>
            <person name="Szarkandi J.G."/>
            <person name="Papp V."/>
            <person name="Albert L."/>
            <person name="Andreopoulos W."/>
            <person name="Angelini C."/>
            <person name="Antonin V."/>
            <person name="Barry K.W."/>
            <person name="Bougher N.L."/>
            <person name="Buchanan P."/>
            <person name="Buyck B."/>
            <person name="Bense V."/>
            <person name="Catcheside P."/>
            <person name="Chovatia M."/>
            <person name="Cooper J."/>
            <person name="Damon W."/>
            <person name="Desjardin D."/>
            <person name="Finy P."/>
            <person name="Geml J."/>
            <person name="Haridas S."/>
            <person name="Hughes K."/>
            <person name="Justo A."/>
            <person name="Karasinski D."/>
            <person name="Kautmanova I."/>
            <person name="Kiss B."/>
            <person name="Kocsube S."/>
            <person name="Kotiranta H."/>
            <person name="LaButti K.M."/>
            <person name="Lechner B.E."/>
            <person name="Liimatainen K."/>
            <person name="Lipzen A."/>
            <person name="Lukacs Z."/>
            <person name="Mihaltcheva S."/>
            <person name="Morgado L.N."/>
            <person name="Niskanen T."/>
            <person name="Noordeloos M.E."/>
            <person name="Ohm R.A."/>
            <person name="Ortiz-Santana B."/>
            <person name="Ovrebo C."/>
            <person name="Racz N."/>
            <person name="Riley R."/>
            <person name="Savchenko A."/>
            <person name="Shiryaev A."/>
            <person name="Soop K."/>
            <person name="Spirin V."/>
            <person name="Szebenyi C."/>
            <person name="Tomsovsky M."/>
            <person name="Tulloss R.E."/>
            <person name="Uehling J."/>
            <person name="Grigoriev I.V."/>
            <person name="Vagvolgyi C."/>
            <person name="Papp T."/>
            <person name="Martin F.M."/>
            <person name="Miettinen O."/>
            <person name="Hibbett D.S."/>
            <person name="Nagy L.G."/>
        </authorList>
    </citation>
    <scope>NUCLEOTIDE SEQUENCE [LARGE SCALE GENOMIC DNA]</scope>
    <source>
        <strain evidence="5 6">HHB13444</strain>
    </source>
</reference>
<dbReference type="STRING" id="1314778.A0A5C3NZH1"/>
<organism evidence="5 6">
    <name type="scientific">Polyporus arcularius HHB13444</name>
    <dbReference type="NCBI Taxonomy" id="1314778"/>
    <lineage>
        <taxon>Eukaryota</taxon>
        <taxon>Fungi</taxon>
        <taxon>Dikarya</taxon>
        <taxon>Basidiomycota</taxon>
        <taxon>Agaricomycotina</taxon>
        <taxon>Agaricomycetes</taxon>
        <taxon>Polyporales</taxon>
        <taxon>Polyporaceae</taxon>
        <taxon>Polyporus</taxon>
    </lineage>
</organism>
<dbReference type="PROSITE" id="PS00122">
    <property type="entry name" value="CARBOXYLESTERASE_B_1"/>
    <property type="match status" value="1"/>
</dbReference>
<feature type="signal peptide" evidence="3">
    <location>
        <begin position="1"/>
        <end position="20"/>
    </location>
</feature>
<dbReference type="EMBL" id="ML211444">
    <property type="protein sequence ID" value="TFK82846.1"/>
    <property type="molecule type" value="Genomic_DNA"/>
</dbReference>
<proteinExistence type="inferred from homology"/>
<accession>A0A5C3NZH1</accession>
<gene>
    <name evidence="5" type="ORF">K466DRAFT_666254</name>
</gene>
<evidence type="ECO:0000313" key="6">
    <source>
        <dbReference type="Proteomes" id="UP000308197"/>
    </source>
</evidence>
<evidence type="ECO:0000313" key="5">
    <source>
        <dbReference type="EMBL" id="TFK82846.1"/>
    </source>
</evidence>
<dbReference type="EC" id="3.1.1.-" evidence="3"/>
<dbReference type="AlphaFoldDB" id="A0A5C3NZH1"/>
<keyword evidence="2 3" id="KW-0378">Hydrolase</keyword>
<keyword evidence="3" id="KW-0732">Signal</keyword>
<dbReference type="InterPro" id="IPR002018">
    <property type="entry name" value="CarbesteraseB"/>
</dbReference>
<dbReference type="Gene3D" id="3.40.50.1820">
    <property type="entry name" value="alpha/beta hydrolase"/>
    <property type="match status" value="1"/>
</dbReference>
<evidence type="ECO:0000256" key="3">
    <source>
        <dbReference type="RuleBase" id="RU361235"/>
    </source>
</evidence>
<dbReference type="InParanoid" id="A0A5C3NZH1"/>
<comment type="similarity">
    <text evidence="1 3">Belongs to the type-B carboxylesterase/lipase family.</text>
</comment>
<dbReference type="InterPro" id="IPR019826">
    <property type="entry name" value="Carboxylesterase_B_AS"/>
</dbReference>
<dbReference type="InterPro" id="IPR050309">
    <property type="entry name" value="Type-B_Carboxylest/Lipase"/>
</dbReference>
<evidence type="ECO:0000256" key="2">
    <source>
        <dbReference type="ARBA" id="ARBA00022801"/>
    </source>
</evidence>
<dbReference type="InterPro" id="IPR029058">
    <property type="entry name" value="AB_hydrolase_fold"/>
</dbReference>